<feature type="region of interest" description="Disordered" evidence="1">
    <location>
        <begin position="132"/>
        <end position="152"/>
    </location>
</feature>
<keyword evidence="3" id="KW-1185">Reference proteome</keyword>
<accession>A0A4Z2F7H4</accession>
<organism evidence="2 3">
    <name type="scientific">Liparis tanakae</name>
    <name type="common">Tanaka's snailfish</name>
    <dbReference type="NCBI Taxonomy" id="230148"/>
    <lineage>
        <taxon>Eukaryota</taxon>
        <taxon>Metazoa</taxon>
        <taxon>Chordata</taxon>
        <taxon>Craniata</taxon>
        <taxon>Vertebrata</taxon>
        <taxon>Euteleostomi</taxon>
        <taxon>Actinopterygii</taxon>
        <taxon>Neopterygii</taxon>
        <taxon>Teleostei</taxon>
        <taxon>Neoteleostei</taxon>
        <taxon>Acanthomorphata</taxon>
        <taxon>Eupercaria</taxon>
        <taxon>Perciformes</taxon>
        <taxon>Cottioidei</taxon>
        <taxon>Cottales</taxon>
        <taxon>Liparidae</taxon>
        <taxon>Liparis</taxon>
    </lineage>
</organism>
<evidence type="ECO:0000256" key="1">
    <source>
        <dbReference type="SAM" id="MobiDB-lite"/>
    </source>
</evidence>
<dbReference type="AlphaFoldDB" id="A0A4Z2F7H4"/>
<dbReference type="Proteomes" id="UP000314294">
    <property type="component" value="Unassembled WGS sequence"/>
</dbReference>
<protein>
    <submittedName>
        <fullName evidence="2">Uncharacterized protein</fullName>
    </submittedName>
</protein>
<proteinExistence type="predicted"/>
<comment type="caution">
    <text evidence="2">The sequence shown here is derived from an EMBL/GenBank/DDBJ whole genome shotgun (WGS) entry which is preliminary data.</text>
</comment>
<evidence type="ECO:0000313" key="3">
    <source>
        <dbReference type="Proteomes" id="UP000314294"/>
    </source>
</evidence>
<feature type="compositionally biased region" description="Basic and acidic residues" evidence="1">
    <location>
        <begin position="134"/>
        <end position="152"/>
    </location>
</feature>
<dbReference type="EMBL" id="SRLO01001534">
    <property type="protein sequence ID" value="TNN37097.1"/>
    <property type="molecule type" value="Genomic_DNA"/>
</dbReference>
<reference evidence="2 3" key="1">
    <citation type="submission" date="2019-03" db="EMBL/GenBank/DDBJ databases">
        <title>First draft genome of Liparis tanakae, snailfish: a comprehensive survey of snailfish specific genes.</title>
        <authorList>
            <person name="Kim W."/>
            <person name="Song I."/>
            <person name="Jeong J.-H."/>
            <person name="Kim D."/>
            <person name="Kim S."/>
            <person name="Ryu S."/>
            <person name="Song J.Y."/>
            <person name="Lee S.K."/>
        </authorList>
    </citation>
    <scope>NUCLEOTIDE SEQUENCE [LARGE SCALE GENOMIC DNA]</scope>
    <source>
        <tissue evidence="2">Muscle</tissue>
    </source>
</reference>
<gene>
    <name evidence="2" type="ORF">EYF80_052738</name>
</gene>
<evidence type="ECO:0000313" key="2">
    <source>
        <dbReference type="EMBL" id="TNN37097.1"/>
    </source>
</evidence>
<name>A0A4Z2F7H4_9TELE</name>
<sequence>MGTACGTSGLSILAAGPYRRRQPPLGASGVTGASQSRCDKGTGITFPDSHHNNLLRCCHVARKEITEWIKHLASLSASVHLWECERSSEQLSEQQDQSCKRALLCTGQRSYSISKSRWLTVVLSLSSLSSSSTYREKNNDGGKLRHDGQVDV</sequence>